<protein>
    <submittedName>
        <fullName evidence="1">Uncharacterized protein</fullName>
    </submittedName>
</protein>
<evidence type="ECO:0000313" key="1">
    <source>
        <dbReference type="EMBL" id="ETS61347.1"/>
    </source>
</evidence>
<name>W3VKM2_MOEAP</name>
<gene>
    <name evidence="1" type="ORF">PaG_04371</name>
</gene>
<dbReference type="AlphaFoldDB" id="W3VKM2"/>
<dbReference type="EMBL" id="AWNI01000016">
    <property type="protein sequence ID" value="ETS61347.1"/>
    <property type="molecule type" value="Genomic_DNA"/>
</dbReference>
<accession>W3VKM2</accession>
<reference evidence="1 2" key="1">
    <citation type="journal article" date="2014" name="Genome Announc.">
        <title>Genome sequence of the basidiomycetous fungus Pseudozyma aphidis DSM70725, an efficient producer of biosurfactant mannosylerythritol lipids.</title>
        <authorList>
            <person name="Lorenz S."/>
            <person name="Guenther M."/>
            <person name="Grumaz C."/>
            <person name="Rupp S."/>
            <person name="Zibek S."/>
            <person name="Sohn K."/>
        </authorList>
    </citation>
    <scope>NUCLEOTIDE SEQUENCE [LARGE SCALE GENOMIC DNA]</scope>
    <source>
        <strain evidence="2">ATCC 32657 / CBS 517.83 / DSM 70725 / JCM 10318 / NBRC 10182 / NRRL Y-7954 / St-0401</strain>
    </source>
</reference>
<organism evidence="1 2">
    <name type="scientific">Moesziomyces aphidis</name>
    <name type="common">Pseudozyma aphidis</name>
    <dbReference type="NCBI Taxonomy" id="84754"/>
    <lineage>
        <taxon>Eukaryota</taxon>
        <taxon>Fungi</taxon>
        <taxon>Dikarya</taxon>
        <taxon>Basidiomycota</taxon>
        <taxon>Ustilaginomycotina</taxon>
        <taxon>Ustilaginomycetes</taxon>
        <taxon>Ustilaginales</taxon>
        <taxon>Ustilaginaceae</taxon>
        <taxon>Moesziomyces</taxon>
    </lineage>
</organism>
<sequence length="115" mass="12301">MAYLLRACVVCSSVGSERIEVARIEVARMRSDAIGLRSTRGGVPIATILIMRDAWKALIHTSSSPLANGADAGYFEPGMKLMRISRDTINCGVADWTLISASMSGEAGMASHHYA</sequence>
<evidence type="ECO:0000313" key="2">
    <source>
        <dbReference type="Proteomes" id="UP000019462"/>
    </source>
</evidence>
<proteinExistence type="predicted"/>
<keyword evidence="2" id="KW-1185">Reference proteome</keyword>
<comment type="caution">
    <text evidence="1">The sequence shown here is derived from an EMBL/GenBank/DDBJ whole genome shotgun (WGS) entry which is preliminary data.</text>
</comment>
<dbReference type="Proteomes" id="UP000019462">
    <property type="component" value="Unassembled WGS sequence"/>
</dbReference>
<dbReference type="HOGENOM" id="CLU_2110030_0_0_1"/>